<dbReference type="Gene3D" id="3.30.1010.10">
    <property type="entry name" value="Phosphatidylinositol 3-kinase Catalytic Subunit, Chain A, domain 4"/>
    <property type="match status" value="1"/>
</dbReference>
<proteinExistence type="inferred from homology"/>
<dbReference type="SMART" id="SM00145">
    <property type="entry name" value="PI3Ka"/>
    <property type="match status" value="1"/>
</dbReference>
<dbReference type="Gene3D" id="1.10.1070.11">
    <property type="entry name" value="Phosphatidylinositol 3-/4-kinase, catalytic domain"/>
    <property type="match status" value="1"/>
</dbReference>
<reference evidence="7" key="3">
    <citation type="submission" date="2025-09" db="UniProtKB">
        <authorList>
            <consortium name="Ensembl"/>
        </authorList>
    </citation>
    <scope>IDENTIFICATION</scope>
</reference>
<name>A0AAR2JU75_PYGNA</name>
<comment type="similarity">
    <text evidence="1">Belongs to the PI3/PI4-kinase family. Type III PI4K subfamily.</text>
</comment>
<organism evidence="7 8">
    <name type="scientific">Pygocentrus nattereri</name>
    <name type="common">Red-bellied piranha</name>
    <dbReference type="NCBI Taxonomy" id="42514"/>
    <lineage>
        <taxon>Eukaryota</taxon>
        <taxon>Metazoa</taxon>
        <taxon>Chordata</taxon>
        <taxon>Craniata</taxon>
        <taxon>Vertebrata</taxon>
        <taxon>Euteleostomi</taxon>
        <taxon>Actinopterygii</taxon>
        <taxon>Neopterygii</taxon>
        <taxon>Teleostei</taxon>
        <taxon>Ostariophysi</taxon>
        <taxon>Characiformes</taxon>
        <taxon>Characoidei</taxon>
        <taxon>Pygocentrus</taxon>
    </lineage>
</organism>
<evidence type="ECO:0000256" key="1">
    <source>
        <dbReference type="ARBA" id="ARBA00006209"/>
    </source>
</evidence>
<keyword evidence="4" id="KW-0418">Kinase</keyword>
<dbReference type="Pfam" id="PF00454">
    <property type="entry name" value="PI3_PI4_kinase"/>
    <property type="match status" value="1"/>
</dbReference>
<evidence type="ECO:0000256" key="5">
    <source>
        <dbReference type="SAM" id="MobiDB-lite"/>
    </source>
</evidence>
<dbReference type="PANTHER" id="PTHR10048">
    <property type="entry name" value="PHOSPHATIDYLINOSITOL KINASE"/>
    <property type="match status" value="1"/>
</dbReference>
<keyword evidence="3" id="KW-0808">Transferase</keyword>
<dbReference type="PROSITE" id="PS50290">
    <property type="entry name" value="PI3_4_KINASE_3"/>
    <property type="match status" value="1"/>
</dbReference>
<dbReference type="SMART" id="SM00146">
    <property type="entry name" value="PI3Kc"/>
    <property type="match status" value="1"/>
</dbReference>
<dbReference type="InterPro" id="IPR000403">
    <property type="entry name" value="PI3/4_kinase_cat_dom"/>
</dbReference>
<dbReference type="InterPro" id="IPR045495">
    <property type="entry name" value="PI4K_N"/>
</dbReference>
<evidence type="ECO:0000313" key="7">
    <source>
        <dbReference type="Ensembl" id="ENSPNAP00000055545.1"/>
    </source>
</evidence>
<feature type="region of interest" description="Disordered" evidence="5">
    <location>
        <begin position="159"/>
        <end position="181"/>
    </location>
</feature>
<dbReference type="GO" id="GO:0046854">
    <property type="term" value="P:phosphatidylinositol phosphate biosynthetic process"/>
    <property type="evidence" value="ECO:0007669"/>
    <property type="project" value="InterPro"/>
</dbReference>
<dbReference type="InterPro" id="IPR011009">
    <property type="entry name" value="Kinase-like_dom_sf"/>
</dbReference>
<evidence type="ECO:0000313" key="8">
    <source>
        <dbReference type="Proteomes" id="UP001501920"/>
    </source>
</evidence>
<dbReference type="Pfam" id="PF00613">
    <property type="entry name" value="PI3Ka"/>
    <property type="match status" value="2"/>
</dbReference>
<dbReference type="Pfam" id="PF19274">
    <property type="entry name" value="PI4K_N"/>
    <property type="match status" value="2"/>
</dbReference>
<feature type="compositionally biased region" description="Low complexity" evidence="5">
    <location>
        <begin position="159"/>
        <end position="169"/>
    </location>
</feature>
<evidence type="ECO:0000256" key="4">
    <source>
        <dbReference type="ARBA" id="ARBA00022777"/>
    </source>
</evidence>
<dbReference type="Proteomes" id="UP001501920">
    <property type="component" value="Chromosome 18"/>
</dbReference>
<protein>
    <recommendedName>
        <fullName evidence="2">1-phosphatidylinositol 4-kinase</fullName>
        <ecNumber evidence="2">2.7.1.67</ecNumber>
    </recommendedName>
</protein>
<dbReference type="CDD" id="cd05167">
    <property type="entry name" value="PI4Kc_III_alpha"/>
    <property type="match status" value="1"/>
</dbReference>
<dbReference type="FunFam" id="1.10.1070.11:FF:000005">
    <property type="entry name" value="Phosphatidylinositol 4-kinase, catalytic, alpha"/>
    <property type="match status" value="1"/>
</dbReference>
<dbReference type="GO" id="GO:0004430">
    <property type="term" value="F:1-phosphatidylinositol 4-kinase activity"/>
    <property type="evidence" value="ECO:0007669"/>
    <property type="project" value="UniProtKB-EC"/>
</dbReference>
<dbReference type="GO" id="GO:0005737">
    <property type="term" value="C:cytoplasm"/>
    <property type="evidence" value="ECO:0007669"/>
    <property type="project" value="TreeGrafter"/>
</dbReference>
<dbReference type="EC" id="2.7.1.67" evidence="2"/>
<dbReference type="SUPFAM" id="SSF56112">
    <property type="entry name" value="Protein kinase-like (PK-like)"/>
    <property type="match status" value="1"/>
</dbReference>
<evidence type="ECO:0000259" key="6">
    <source>
        <dbReference type="PROSITE" id="PS50290"/>
    </source>
</evidence>
<dbReference type="InterPro" id="IPR036940">
    <property type="entry name" value="PI3/4_kinase_cat_sf"/>
</dbReference>
<dbReference type="InterPro" id="IPR016024">
    <property type="entry name" value="ARM-type_fold"/>
</dbReference>
<dbReference type="SUPFAM" id="SSF48371">
    <property type="entry name" value="ARM repeat"/>
    <property type="match status" value="2"/>
</dbReference>
<dbReference type="InterPro" id="IPR001263">
    <property type="entry name" value="PI3K_accessory_dom"/>
</dbReference>
<dbReference type="PROSITE" id="PS00916">
    <property type="entry name" value="PI3_4_KINASE_2"/>
    <property type="match status" value="1"/>
</dbReference>
<evidence type="ECO:0000256" key="3">
    <source>
        <dbReference type="ARBA" id="ARBA00022679"/>
    </source>
</evidence>
<reference evidence="7" key="2">
    <citation type="submission" date="2025-08" db="UniProtKB">
        <authorList>
            <consortium name="Ensembl"/>
        </authorList>
    </citation>
    <scope>IDENTIFICATION</scope>
</reference>
<dbReference type="GeneTree" id="ENSGT00550000074798"/>
<dbReference type="GO" id="GO:0048015">
    <property type="term" value="P:phosphatidylinositol-mediated signaling"/>
    <property type="evidence" value="ECO:0007669"/>
    <property type="project" value="TreeGrafter"/>
</dbReference>
<dbReference type="GO" id="GO:0005886">
    <property type="term" value="C:plasma membrane"/>
    <property type="evidence" value="ECO:0007669"/>
    <property type="project" value="TreeGrafter"/>
</dbReference>
<dbReference type="Gene3D" id="1.25.40.70">
    <property type="entry name" value="Phosphatidylinositol 3-kinase, accessory domain (PIK)"/>
    <property type="match status" value="1"/>
</dbReference>
<dbReference type="InterPro" id="IPR015433">
    <property type="entry name" value="PI3/4_kinase"/>
</dbReference>
<keyword evidence="8" id="KW-1185">Reference proteome</keyword>
<dbReference type="Ensembl" id="ENSPNAT00000055568.1">
    <property type="protein sequence ID" value="ENSPNAP00000055545.1"/>
    <property type="gene ID" value="ENSPNAG00000002268.2"/>
</dbReference>
<dbReference type="PROSITE" id="PS00915">
    <property type="entry name" value="PI3_4_KINASE_1"/>
    <property type="match status" value="1"/>
</dbReference>
<dbReference type="InterPro" id="IPR018936">
    <property type="entry name" value="PI3/4_kinase_CS"/>
</dbReference>
<dbReference type="PANTHER" id="PTHR10048:SF15">
    <property type="entry name" value="PHOSPHATIDYLINOSITOL 4-KINASE ALPHA"/>
    <property type="match status" value="1"/>
</dbReference>
<sequence>MCPVDCRGVFQLDERRRDAVIALGIFLVESDLQHKDTIIPYLLGLLKGLPRVQWIEESSERKGRETLPVAENFCFCLVTVLSDVAQRDESLRIQVSSGRYSNTEEPLLSKLFPRSIPQPVASTDEMEAARRRSFNDFRSILPSSLLTVCQSDTLRRKTSSVSSISQQASPERAGLPPSSPADPSAHYFEAGSYLPDGSTVDPDYYFSNISSSFSISPLFTGSSTKEFDVPLDMLRQLLQLVEQFVAESFLKTLDQTMVEVLESNPSLNFFYKTFSDPLYVAIFKMLRDTLYYMKDLQTSFVKEVHDFVLEQFSSSQSELQRILHDVEYLHSELSPLKLRCQANAACVDLMVWAVTEEQGAENLCTKLSEKLQSKTSSKVIIAHMPLLICCLQGLGRLCERFPVVAHSVTMSLRDFLVVPSPVLVKLYKYHSQYTTGTGEIKIHVTNEHSQSTFSAHSSKKSQPSMYEQLRDISIDNICRCLKAGLTMDPVIVEAFLASLSNRLYISQENDKDAHLIPDHTIRALGHIAVALRDTPRVMEPILQILQQKFCQPPSQLDVLIIDQLGCMVITGNQYIYQEVWNLFQQISVKASSMVYSTKDYKDHGYRHCSLAVINALANIAANLQAEHMVDELLVNLLELFVQLGLEGKRASERASEKGPALKASSSAGNLGVLIPVIAVLTRRLPPIKEAKPRLQKLFRDFWLYSVVMGFAVEGSGLWPEEWYEGVCEIATKSPLLTFPSGEPLRSELQYNSALKNDTVTPAELNDLRSTIINLLDPPPEVAALINKLDFAMSTYLLSVYRLEYMRMLRSLDSDRFQVMFRYFEDRAIQKDKSGMMQCVIAVGDKVFDVFLQMMADKSKTKAHEEELERHAQFLLVNFNHIHKRIRRVADKYLSGLAETFPHLLWSGRVLKTMLDILQTLSLSLSADIHKDQPYYDIPDTPYRITVPDTYEARESIVKDFAARCGEILKEAMKWAPSVTKSHLQEYLNKHQNWVSGLSQHTGLAMATESILHFAGYNRQSTTLGTTQLTERPACVKKDYSNFMASLNLRNRYAGEVAGMIHFSEATRSTSDLNKLMIRQLNEALEGGQPEVFTEAMFKMAALLIISKDCDPQLLHHLCWSPLKMFTENGMETAIACWEWLLAARAGVEVPFMREMAGAWQMTVELKMGLFSDTQVEADPLAASEESQPVPCPPDVTPHYIWIEFLVQRFEIAKYCSADQVEIFGSLLQRSLSLNVGGPKSSLNRHVAAIGPRFRLLTLGLALLHSDVVTNATIRNVLREKIYSTAFDYFSVASKFPTQGDKRLREDISVMIKFYASILSDKKYLAASQLVPPGENTMDMSVGTRQQSAQGWINTYPLSSGMSTTSKKSGMSKKSNRGTQLHKYYMKRRTLLLALLASEIERLTTWYNPLSAQELTIFTEQSVETSIANWRSKYISLSEKQWKDHVNLAWSISSYLALQLPARFKNSEAIVSEVTRLVRLDPGAVSDVPEAVKFLVTWHTIDADSPELSHILCWAPADPPTGLSYFSSMYPPHPLTAQYGVKVLRSFPPMGYVREYILWAAQKSQLLAHQFIWNMKTNIYLDEEGHQKDPDIGELLEQMMEEIISSLSGPAKDFYQREFDFFNKITNVSAIIKPVPKGDERKRACLKALSDIKVQPGCYLPSNPEAIVLDIDYKSGTPMQSAAKAPYLAKFKVKRCGVSELEKEGLRCLTDSVDDGDENSEVAQKVCWQAAIFKVGDDCRQDMLALQIIGLFKNIFQLVGLDLFVFPYRVVATAPGCGVIECIPDCKSRDQLGRQTDFGMYDYFRNQYGDESTLAFQKARYNFIRSMAAYSLLLFLLQIKDRHNGNIMLDSKGHLIHIDFGFMFESSPGGNLGWEPDIKLTDEMVMIMGGKMEATPFKWFMEMCVRGYLAVRPYMDAVVSLVTLMLDTGLPCFRGQTIKLLKQRFNPNMSEKEAAAFMIKVIERCFLSSSYQYTENFYYLSTVVSF</sequence>
<feature type="domain" description="PI3K/PI4K catalytic" evidence="6">
    <location>
        <begin position="1691"/>
        <end position="1969"/>
    </location>
</feature>
<dbReference type="FunFam" id="3.30.1010.10:FF:000009">
    <property type="entry name" value="Phosphatidylinositol 4-kinase, catalytic, alpha"/>
    <property type="match status" value="1"/>
</dbReference>
<reference evidence="7 8" key="1">
    <citation type="submission" date="2020-10" db="EMBL/GenBank/DDBJ databases">
        <title>Pygocentrus nattereri (red-bellied piranha) genome, fPygNat1, primary haplotype.</title>
        <authorList>
            <person name="Myers G."/>
            <person name="Meyer A."/>
            <person name="Karagic N."/>
            <person name="Pippel M."/>
            <person name="Winkler S."/>
            <person name="Tracey A."/>
            <person name="Wood J."/>
            <person name="Formenti G."/>
            <person name="Howe K."/>
            <person name="Fedrigo O."/>
            <person name="Jarvis E.D."/>
        </authorList>
    </citation>
    <scope>NUCLEOTIDE SEQUENCE [LARGE SCALE GENOMIC DNA]</scope>
</reference>
<dbReference type="InterPro" id="IPR042236">
    <property type="entry name" value="PI3K_accessory_sf"/>
</dbReference>
<evidence type="ECO:0000256" key="2">
    <source>
        <dbReference type="ARBA" id="ARBA00012169"/>
    </source>
</evidence>
<accession>A0AAR2JU75</accession>